<proteinExistence type="predicted"/>
<protein>
    <submittedName>
        <fullName evidence="1">Uncharacterized protein</fullName>
    </submittedName>
</protein>
<name>A0AAD5MBW3_PARTN</name>
<reference evidence="1" key="1">
    <citation type="submission" date="2021-06" db="EMBL/GenBank/DDBJ databases">
        <title>Parelaphostrongylus tenuis whole genome reference sequence.</title>
        <authorList>
            <person name="Garwood T.J."/>
            <person name="Larsen P.A."/>
            <person name="Fountain-Jones N.M."/>
            <person name="Garbe J.R."/>
            <person name="Macchietto M.G."/>
            <person name="Kania S.A."/>
            <person name="Gerhold R.W."/>
            <person name="Richards J.E."/>
            <person name="Wolf T.M."/>
        </authorList>
    </citation>
    <scope>NUCLEOTIDE SEQUENCE</scope>
    <source>
        <strain evidence="1">MNPRO001-30</strain>
        <tissue evidence="1">Meninges</tissue>
    </source>
</reference>
<dbReference type="EMBL" id="JAHQIW010001887">
    <property type="protein sequence ID" value="KAJ1353933.1"/>
    <property type="molecule type" value="Genomic_DNA"/>
</dbReference>
<keyword evidence="2" id="KW-1185">Reference proteome</keyword>
<comment type="caution">
    <text evidence="1">The sequence shown here is derived from an EMBL/GenBank/DDBJ whole genome shotgun (WGS) entry which is preliminary data.</text>
</comment>
<dbReference type="AlphaFoldDB" id="A0AAD5MBW3"/>
<sequence length="66" mass="7405">MPIIASVMLVQPLPGLTNLLFSSQMEGRHRTCSRAVHFSQFNYRVSTDKISPDIAMSNVEPSRLVE</sequence>
<dbReference type="Proteomes" id="UP001196413">
    <property type="component" value="Unassembled WGS sequence"/>
</dbReference>
<gene>
    <name evidence="1" type="ORF">KIN20_010712</name>
</gene>
<evidence type="ECO:0000313" key="2">
    <source>
        <dbReference type="Proteomes" id="UP001196413"/>
    </source>
</evidence>
<accession>A0AAD5MBW3</accession>
<organism evidence="1 2">
    <name type="scientific">Parelaphostrongylus tenuis</name>
    <name type="common">Meningeal worm</name>
    <dbReference type="NCBI Taxonomy" id="148309"/>
    <lineage>
        <taxon>Eukaryota</taxon>
        <taxon>Metazoa</taxon>
        <taxon>Ecdysozoa</taxon>
        <taxon>Nematoda</taxon>
        <taxon>Chromadorea</taxon>
        <taxon>Rhabditida</taxon>
        <taxon>Rhabditina</taxon>
        <taxon>Rhabditomorpha</taxon>
        <taxon>Strongyloidea</taxon>
        <taxon>Metastrongylidae</taxon>
        <taxon>Parelaphostrongylus</taxon>
    </lineage>
</organism>
<evidence type="ECO:0000313" key="1">
    <source>
        <dbReference type="EMBL" id="KAJ1353933.1"/>
    </source>
</evidence>